<dbReference type="Proteomes" id="UP000283928">
    <property type="component" value="Unassembled WGS sequence"/>
</dbReference>
<evidence type="ECO:0000313" key="11">
    <source>
        <dbReference type="Proteomes" id="UP000283928"/>
    </source>
</evidence>
<dbReference type="EMBL" id="QRSS01000010">
    <property type="protein sequence ID" value="RGQ04450.1"/>
    <property type="molecule type" value="Genomic_DNA"/>
</dbReference>
<evidence type="ECO:0000313" key="7">
    <source>
        <dbReference type="Proteomes" id="UP000261105"/>
    </source>
</evidence>
<dbReference type="AlphaFoldDB" id="A0A395X7A6"/>
<dbReference type="Proteomes" id="UP000283585">
    <property type="component" value="Unassembled WGS sequence"/>
</dbReference>
<organism evidence="4 9">
    <name type="scientific">Blautia obeum</name>
    <dbReference type="NCBI Taxonomy" id="40520"/>
    <lineage>
        <taxon>Bacteria</taxon>
        <taxon>Bacillati</taxon>
        <taxon>Bacillota</taxon>
        <taxon>Clostridia</taxon>
        <taxon>Lachnospirales</taxon>
        <taxon>Lachnospiraceae</taxon>
        <taxon>Blautia</taxon>
    </lineage>
</organism>
<sequence length="72" mass="8435">MAMLLFLNLYLSQKMFHMLKRMHKSIVCEGVETEVIADFLKNEGCNEIQGFLYYRPMCIGDFETVMHIQNAV</sequence>
<dbReference type="EMBL" id="QSKO01000003">
    <property type="protein sequence ID" value="RHE77499.1"/>
    <property type="molecule type" value="Genomic_DNA"/>
</dbReference>
<dbReference type="RefSeq" id="WP_005422622.1">
    <property type="nucleotide sequence ID" value="NZ_QSIJ01000012.1"/>
</dbReference>
<feature type="domain" description="EAL" evidence="1">
    <location>
        <begin position="1"/>
        <end position="70"/>
    </location>
</feature>
<dbReference type="Gene3D" id="3.20.20.450">
    <property type="entry name" value="EAL domain"/>
    <property type="match status" value="1"/>
</dbReference>
<evidence type="ECO:0000313" key="10">
    <source>
        <dbReference type="Proteomes" id="UP000283585"/>
    </source>
</evidence>
<evidence type="ECO:0000259" key="1">
    <source>
        <dbReference type="PROSITE" id="PS50883"/>
    </source>
</evidence>
<gene>
    <name evidence="6" type="ORF">DW723_03890</name>
    <name evidence="5" type="ORF">DW859_12985</name>
    <name evidence="4" type="ORF">DWW07_11580</name>
    <name evidence="3" type="ORF">DWZ12_09700</name>
    <name evidence="2" type="ORF">DXB38_13555</name>
</gene>
<dbReference type="PROSITE" id="PS50883">
    <property type="entry name" value="EAL"/>
    <property type="match status" value="1"/>
</dbReference>
<evidence type="ECO:0000313" key="5">
    <source>
        <dbReference type="EMBL" id="RHC04572.1"/>
    </source>
</evidence>
<evidence type="ECO:0000313" key="9">
    <source>
        <dbReference type="Proteomes" id="UP000265828"/>
    </source>
</evidence>
<dbReference type="EMBL" id="QRZI01000008">
    <property type="protein sequence ID" value="RGV62949.1"/>
    <property type="molecule type" value="Genomic_DNA"/>
</dbReference>
<dbReference type="Proteomes" id="UP000265828">
    <property type="component" value="Unassembled WGS sequence"/>
</dbReference>
<evidence type="ECO:0000313" key="2">
    <source>
        <dbReference type="EMBL" id="RGN85693.1"/>
    </source>
</evidence>
<evidence type="ECO:0000313" key="6">
    <source>
        <dbReference type="EMBL" id="RHE77499.1"/>
    </source>
</evidence>
<dbReference type="EMBL" id="QSHL01000010">
    <property type="protein sequence ID" value="RHC04572.1"/>
    <property type="molecule type" value="Genomic_DNA"/>
</dbReference>
<evidence type="ECO:0000313" key="8">
    <source>
        <dbReference type="Proteomes" id="UP000265808"/>
    </source>
</evidence>
<evidence type="ECO:0000313" key="3">
    <source>
        <dbReference type="EMBL" id="RGQ04450.1"/>
    </source>
</evidence>
<dbReference type="Proteomes" id="UP000261105">
    <property type="component" value="Unassembled WGS sequence"/>
</dbReference>
<protein>
    <submittedName>
        <fullName evidence="4">EAL domain-containing protein</fullName>
    </submittedName>
</protein>
<name>A0A395X7A6_9FIRM</name>
<dbReference type="Proteomes" id="UP000265808">
    <property type="component" value="Unassembled WGS sequence"/>
</dbReference>
<proteinExistence type="predicted"/>
<accession>A0A395X7A6</accession>
<reference evidence="7 8" key="1">
    <citation type="submission" date="2018-08" db="EMBL/GenBank/DDBJ databases">
        <title>A genome reference for cultivated species of the human gut microbiota.</title>
        <authorList>
            <person name="Zou Y."/>
            <person name="Xue W."/>
            <person name="Luo G."/>
        </authorList>
    </citation>
    <scope>NUCLEOTIDE SEQUENCE [LARGE SCALE GENOMIC DNA]</scope>
    <source>
        <strain evidence="4 9">AF14-23</strain>
        <strain evidence="3 10">AF29-2BH</strain>
        <strain evidence="6 11">AM27-32LB</strain>
        <strain evidence="5 8">AM37-4AC</strain>
        <strain evidence="2 7">OM03-6</strain>
    </source>
</reference>
<evidence type="ECO:0000313" key="4">
    <source>
        <dbReference type="EMBL" id="RGV62949.1"/>
    </source>
</evidence>
<dbReference type="InterPro" id="IPR035919">
    <property type="entry name" value="EAL_sf"/>
</dbReference>
<dbReference type="SUPFAM" id="SSF141868">
    <property type="entry name" value="EAL domain-like"/>
    <property type="match status" value="1"/>
</dbReference>
<dbReference type="InterPro" id="IPR001633">
    <property type="entry name" value="EAL_dom"/>
</dbReference>
<comment type="caution">
    <text evidence="4">The sequence shown here is derived from an EMBL/GenBank/DDBJ whole genome shotgun (WGS) entry which is preliminary data.</text>
</comment>
<dbReference type="EMBL" id="QSUZ01000022">
    <property type="protein sequence ID" value="RGN85693.1"/>
    <property type="molecule type" value="Genomic_DNA"/>
</dbReference>